<keyword evidence="2" id="KW-1185">Reference proteome</keyword>
<accession>A0A9Q1QXZ0</accession>
<gene>
    <name evidence="1" type="ORF">K7X08_025744</name>
</gene>
<evidence type="ECO:0000313" key="2">
    <source>
        <dbReference type="Proteomes" id="UP001152561"/>
    </source>
</evidence>
<comment type="caution">
    <text evidence="1">The sequence shown here is derived from an EMBL/GenBank/DDBJ whole genome shotgun (WGS) entry which is preliminary data.</text>
</comment>
<sequence length="331" mass="38400">MLVRKHNRGFGQQLRSLLVFGSGELHRTGMGNLFPLIAHLRFLRVLDLKSISLHLFHPSGLNYLLQLRYLAIHIDQFDFEWILDLLYLETLVVSGYLLDSSTLENLWNIRSITIFHDDDTDELIERFPNLQALELVIRASNKVVYTGQFYIVFPKLECIAHLESLVVRFPPIWFCIVLPFDFSFPSNIKVFKLVSDLLTAEAVATIAGLPNLEILILKLVSFEQQMWGSRDTWDVGDIVFLVLKILKLKHLMIYKWNTFETFFPILEQLVICSCSYLEKIPPSFANILTLETIKMIHCNKYSNSLESSTLKIKEEVESRTGYEVQVLITRR</sequence>
<dbReference type="Gene3D" id="3.80.10.10">
    <property type="entry name" value="Ribonuclease Inhibitor"/>
    <property type="match status" value="1"/>
</dbReference>
<dbReference type="PANTHER" id="PTHR15140">
    <property type="entry name" value="TUBULIN-SPECIFIC CHAPERONE E"/>
    <property type="match status" value="1"/>
</dbReference>
<evidence type="ECO:0000313" key="1">
    <source>
        <dbReference type="EMBL" id="KAJ8531013.1"/>
    </source>
</evidence>
<dbReference type="OrthoDB" id="1304698at2759"/>
<dbReference type="SUPFAM" id="SSF52058">
    <property type="entry name" value="L domain-like"/>
    <property type="match status" value="1"/>
</dbReference>
<dbReference type="EMBL" id="JAJAGQ010000021">
    <property type="protein sequence ID" value="KAJ8531013.1"/>
    <property type="molecule type" value="Genomic_DNA"/>
</dbReference>
<dbReference type="PANTHER" id="PTHR15140:SF33">
    <property type="entry name" value="LATE BLIGHT RESISTANCE PROTEIN HOMOLOG R1A-3 ISOFORM X1"/>
    <property type="match status" value="1"/>
</dbReference>
<protein>
    <submittedName>
        <fullName evidence="1">Uncharacterized protein</fullName>
    </submittedName>
</protein>
<organism evidence="1 2">
    <name type="scientific">Anisodus acutangulus</name>
    <dbReference type="NCBI Taxonomy" id="402998"/>
    <lineage>
        <taxon>Eukaryota</taxon>
        <taxon>Viridiplantae</taxon>
        <taxon>Streptophyta</taxon>
        <taxon>Embryophyta</taxon>
        <taxon>Tracheophyta</taxon>
        <taxon>Spermatophyta</taxon>
        <taxon>Magnoliopsida</taxon>
        <taxon>eudicotyledons</taxon>
        <taxon>Gunneridae</taxon>
        <taxon>Pentapetalae</taxon>
        <taxon>asterids</taxon>
        <taxon>lamiids</taxon>
        <taxon>Solanales</taxon>
        <taxon>Solanaceae</taxon>
        <taxon>Solanoideae</taxon>
        <taxon>Hyoscyameae</taxon>
        <taxon>Anisodus</taxon>
    </lineage>
</organism>
<dbReference type="Proteomes" id="UP001152561">
    <property type="component" value="Unassembled WGS sequence"/>
</dbReference>
<dbReference type="AlphaFoldDB" id="A0A9Q1QXZ0"/>
<name>A0A9Q1QXZ0_9SOLA</name>
<dbReference type="InterPro" id="IPR032675">
    <property type="entry name" value="LRR_dom_sf"/>
</dbReference>
<proteinExistence type="predicted"/>
<reference evidence="2" key="1">
    <citation type="journal article" date="2023" name="Proc. Natl. Acad. Sci. U.S.A.">
        <title>Genomic and structural basis for evolution of tropane alkaloid biosynthesis.</title>
        <authorList>
            <person name="Wanga Y.-J."/>
            <person name="Taina T."/>
            <person name="Yua J.-Y."/>
            <person name="Lia J."/>
            <person name="Xua B."/>
            <person name="Chenc J."/>
            <person name="D'Auriad J.C."/>
            <person name="Huanga J.-P."/>
            <person name="Huanga S.-X."/>
        </authorList>
    </citation>
    <scope>NUCLEOTIDE SEQUENCE [LARGE SCALE GENOMIC DNA]</scope>
    <source>
        <strain evidence="2">cv. KIB-2019</strain>
    </source>
</reference>